<dbReference type="Pfam" id="PF00756">
    <property type="entry name" value="Esterase"/>
    <property type="match status" value="1"/>
</dbReference>
<keyword evidence="3" id="KW-1185">Reference proteome</keyword>
<dbReference type="EMBL" id="CM001023">
    <property type="protein sequence ID" value="EAZ79311.1"/>
    <property type="molecule type" value="Genomic_DNA"/>
</dbReference>
<keyword evidence="1" id="KW-1133">Transmembrane helix</keyword>
<dbReference type="HOGENOM" id="CLU_039834_1_2_10"/>
<dbReference type="EMBL" id="AAXU02000001">
    <property type="protein sequence ID" value="EAZ79311.1"/>
    <property type="molecule type" value="Genomic_DNA"/>
</dbReference>
<evidence type="ECO:0000313" key="3">
    <source>
        <dbReference type="Proteomes" id="UP000003919"/>
    </source>
</evidence>
<reference evidence="2 3" key="1">
    <citation type="journal article" date="2011" name="J. Bacteriol.">
        <title>Complete genome sequence of Algoriphagus sp. PR1, bacterial prey of a colony-forming choanoflagellate.</title>
        <authorList>
            <person name="Alegado R.A."/>
            <person name="Ferriera S."/>
            <person name="Nusbaum C."/>
            <person name="Young S.K."/>
            <person name="Zeng Q."/>
            <person name="Imamovic A."/>
            <person name="Fairclough S.R."/>
            <person name="King N."/>
        </authorList>
    </citation>
    <scope>NUCLEOTIDE SEQUENCE [LARGE SCALE GENOMIC DNA]</scope>
    <source>
        <strain evidence="2 3">PR1</strain>
    </source>
</reference>
<dbReference type="SUPFAM" id="SSF53474">
    <property type="entry name" value="alpha/beta-Hydrolases"/>
    <property type="match status" value="1"/>
</dbReference>
<gene>
    <name evidence="2" type="ORF">ALPR1_16723</name>
</gene>
<dbReference type="eggNOG" id="COG2819">
    <property type="taxonomic scope" value="Bacteria"/>
</dbReference>
<dbReference type="InterPro" id="IPR029058">
    <property type="entry name" value="AB_hydrolase_fold"/>
</dbReference>
<dbReference type="PANTHER" id="PTHR48098:SF6">
    <property type="entry name" value="FERRI-BACILLIBACTIN ESTERASE BESA"/>
    <property type="match status" value="1"/>
</dbReference>
<dbReference type="InterPro" id="IPR000801">
    <property type="entry name" value="Esterase-like"/>
</dbReference>
<name>A3I2K7_9BACT</name>
<dbReference type="Proteomes" id="UP000003919">
    <property type="component" value="Chromosome"/>
</dbReference>
<accession>A3I2K7</accession>
<organism evidence="2 3">
    <name type="scientific">Algoriphagus machipongonensis</name>
    <dbReference type="NCBI Taxonomy" id="388413"/>
    <lineage>
        <taxon>Bacteria</taxon>
        <taxon>Pseudomonadati</taxon>
        <taxon>Bacteroidota</taxon>
        <taxon>Cytophagia</taxon>
        <taxon>Cytophagales</taxon>
        <taxon>Cyclobacteriaceae</taxon>
        <taxon>Algoriphagus</taxon>
    </lineage>
</organism>
<keyword evidence="1" id="KW-0812">Transmembrane</keyword>
<dbReference type="InterPro" id="IPR050583">
    <property type="entry name" value="Mycobacterial_A85_antigen"/>
</dbReference>
<comment type="caution">
    <text evidence="2">The sequence shown here is derived from an EMBL/GenBank/DDBJ whole genome shotgun (WGS) entry which is preliminary data.</text>
</comment>
<dbReference type="AlphaFoldDB" id="A3I2K7"/>
<dbReference type="RefSeq" id="WP_008202223.1">
    <property type="nucleotide sequence ID" value="NZ_CM001023.1"/>
</dbReference>
<protein>
    <submittedName>
        <fullName evidence="2">Alpha-dextrin endo-1, 6-alpha-glucosidase</fullName>
    </submittedName>
</protein>
<dbReference type="ESTHER" id="9bact-a3i2k7">
    <property type="family name" value="A85-IroE-IroD-Fes-Yiel"/>
</dbReference>
<dbReference type="STRING" id="388413.ALPR1_16723"/>
<dbReference type="OrthoDB" id="9784036at2"/>
<sequence length="296" mass="33980">MKIKLPYLIGITLLLGIIYFGYIKISEGIREKNRQEKVKKLENTASKNVTILPDIISIDYLGEKRTLAIYLPENYALDSTDYSVIYFLDGQSLFDQKIQEGTEWQIDEVLDSLGNLGQQQSIVIGIYNSSERIKEYKPFPETGFFADKSYEGDQHAAWIIETLKPWVDSKYRTKKDPEYTIIAGASLGGLMSYYMLMNYPSTFGGAIVFSPSFWVNEKVFSLHQNNESLFTQKIYFNAGELESSNIENILKMRDTLLKQGMPKENIKLDIEDGLGHSHSTWKNGFRNAYPWIVNRP</sequence>
<feature type="transmembrane region" description="Helical" evidence="1">
    <location>
        <begin position="6"/>
        <end position="25"/>
    </location>
</feature>
<evidence type="ECO:0000256" key="1">
    <source>
        <dbReference type="SAM" id="Phobius"/>
    </source>
</evidence>
<keyword evidence="1" id="KW-0472">Membrane</keyword>
<dbReference type="PANTHER" id="PTHR48098">
    <property type="entry name" value="ENTEROCHELIN ESTERASE-RELATED"/>
    <property type="match status" value="1"/>
</dbReference>
<evidence type="ECO:0000313" key="2">
    <source>
        <dbReference type="EMBL" id="EAZ79311.1"/>
    </source>
</evidence>
<proteinExistence type="predicted"/>
<dbReference type="Gene3D" id="3.40.50.1820">
    <property type="entry name" value="alpha/beta hydrolase"/>
    <property type="match status" value="1"/>
</dbReference>